<evidence type="ECO:0000313" key="1">
    <source>
        <dbReference type="EMBL" id="TMS19580.1"/>
    </source>
</evidence>
<protein>
    <submittedName>
        <fullName evidence="1">Uncharacterized protein</fullName>
    </submittedName>
</protein>
<dbReference type="Proteomes" id="UP000793456">
    <property type="component" value="Chromosome V"/>
</dbReference>
<reference evidence="1" key="1">
    <citation type="submission" date="2018-11" db="EMBL/GenBank/DDBJ databases">
        <title>The sequence and de novo assembly of Larimichthys crocea genome using PacBio and Hi-C technologies.</title>
        <authorList>
            <person name="Xu P."/>
            <person name="Chen B."/>
            <person name="Zhou Z."/>
            <person name="Ke Q."/>
            <person name="Wu Y."/>
            <person name="Bai H."/>
            <person name="Pu F."/>
        </authorList>
    </citation>
    <scope>NUCLEOTIDE SEQUENCE</scope>
    <source>
        <tissue evidence="1">Muscle</tissue>
    </source>
</reference>
<dbReference type="EMBL" id="CM011678">
    <property type="protein sequence ID" value="TMS19580.1"/>
    <property type="molecule type" value="Genomic_DNA"/>
</dbReference>
<accession>A0ACD3RJN0</accession>
<evidence type="ECO:0000313" key="2">
    <source>
        <dbReference type="Proteomes" id="UP000793456"/>
    </source>
</evidence>
<sequence>MTLIRKVYPRGPCPLHACRPLPVWRGDDMSTLHCCVDTKQTEDITHGKYGHACFCAISQLLPVNYCKFHRRPGSRAVHNVYLDPTSRTIPHLAAPFSDTAPGHTTEAVTADEDNDYSLNISRKAGLNFISCMRSVTLLQTATA</sequence>
<name>A0ACD3RJN0_LARCR</name>
<organism evidence="1 2">
    <name type="scientific">Larimichthys crocea</name>
    <name type="common">Large yellow croaker</name>
    <name type="synonym">Pseudosciaena crocea</name>
    <dbReference type="NCBI Taxonomy" id="215358"/>
    <lineage>
        <taxon>Eukaryota</taxon>
        <taxon>Metazoa</taxon>
        <taxon>Chordata</taxon>
        <taxon>Craniata</taxon>
        <taxon>Vertebrata</taxon>
        <taxon>Euteleostomi</taxon>
        <taxon>Actinopterygii</taxon>
        <taxon>Neopterygii</taxon>
        <taxon>Teleostei</taxon>
        <taxon>Neoteleostei</taxon>
        <taxon>Acanthomorphata</taxon>
        <taxon>Eupercaria</taxon>
        <taxon>Sciaenidae</taxon>
        <taxon>Larimichthys</taxon>
    </lineage>
</organism>
<gene>
    <name evidence="1" type="ORF">E3U43_003901</name>
</gene>
<comment type="caution">
    <text evidence="1">The sequence shown here is derived from an EMBL/GenBank/DDBJ whole genome shotgun (WGS) entry which is preliminary data.</text>
</comment>
<keyword evidence="2" id="KW-1185">Reference proteome</keyword>
<proteinExistence type="predicted"/>